<dbReference type="EMBL" id="VTPC01015087">
    <property type="protein sequence ID" value="KAF2892055.1"/>
    <property type="molecule type" value="Genomic_DNA"/>
</dbReference>
<evidence type="ECO:0000313" key="1">
    <source>
        <dbReference type="EMBL" id="KAF2892055.1"/>
    </source>
</evidence>
<dbReference type="AlphaFoldDB" id="A0A8K0CR31"/>
<name>A0A8K0CR31_IGNLU</name>
<keyword evidence="2" id="KW-1185">Reference proteome</keyword>
<evidence type="ECO:0000313" key="2">
    <source>
        <dbReference type="Proteomes" id="UP000801492"/>
    </source>
</evidence>
<dbReference type="Proteomes" id="UP000801492">
    <property type="component" value="Unassembled WGS sequence"/>
</dbReference>
<proteinExistence type="predicted"/>
<comment type="caution">
    <text evidence="1">The sequence shown here is derived from an EMBL/GenBank/DDBJ whole genome shotgun (WGS) entry which is preliminary data.</text>
</comment>
<protein>
    <submittedName>
        <fullName evidence="1">Uncharacterized protein</fullName>
    </submittedName>
</protein>
<gene>
    <name evidence="1" type="ORF">ILUMI_14118</name>
</gene>
<accession>A0A8K0CR31</accession>
<sequence>MCYGLDSTGLRILSFQYAKELKFIIPLTWEKEKKATEDWLRGFKQRYRAVLSLRKPEKTNLSRATAFNPTTVNNFFDNLEKVMGKYNFTAKKGLKQVGQATSAGRGELVTVLNFVNASRSFLAPVFIFPRVRFKQFMLTGARSGSLGTCI</sequence>
<organism evidence="1 2">
    <name type="scientific">Ignelater luminosus</name>
    <name type="common">Cucubano</name>
    <name type="synonym">Pyrophorus luminosus</name>
    <dbReference type="NCBI Taxonomy" id="2038154"/>
    <lineage>
        <taxon>Eukaryota</taxon>
        <taxon>Metazoa</taxon>
        <taxon>Ecdysozoa</taxon>
        <taxon>Arthropoda</taxon>
        <taxon>Hexapoda</taxon>
        <taxon>Insecta</taxon>
        <taxon>Pterygota</taxon>
        <taxon>Neoptera</taxon>
        <taxon>Endopterygota</taxon>
        <taxon>Coleoptera</taxon>
        <taxon>Polyphaga</taxon>
        <taxon>Elateriformia</taxon>
        <taxon>Elateroidea</taxon>
        <taxon>Elateridae</taxon>
        <taxon>Agrypninae</taxon>
        <taxon>Pyrophorini</taxon>
        <taxon>Ignelater</taxon>
    </lineage>
</organism>
<reference evidence="1" key="1">
    <citation type="submission" date="2019-08" db="EMBL/GenBank/DDBJ databases">
        <title>The genome of the North American firefly Photinus pyralis.</title>
        <authorList>
            <consortium name="Photinus pyralis genome working group"/>
            <person name="Fallon T.R."/>
            <person name="Sander Lower S.E."/>
            <person name="Weng J.-K."/>
        </authorList>
    </citation>
    <scope>NUCLEOTIDE SEQUENCE</scope>
    <source>
        <strain evidence="1">TRF0915ILg1</strain>
        <tissue evidence="1">Whole body</tissue>
    </source>
</reference>
<dbReference type="OrthoDB" id="7489787at2759"/>